<evidence type="ECO:0000256" key="6">
    <source>
        <dbReference type="ARBA" id="ARBA00034617"/>
    </source>
</evidence>
<evidence type="ECO:0000256" key="1">
    <source>
        <dbReference type="ARBA" id="ARBA00005446"/>
    </source>
</evidence>
<keyword evidence="11" id="KW-1185">Reference proteome</keyword>
<dbReference type="SMART" id="SM00490">
    <property type="entry name" value="HELICc"/>
    <property type="match status" value="1"/>
</dbReference>
<dbReference type="InterPro" id="IPR014001">
    <property type="entry name" value="Helicase_ATP-bd"/>
</dbReference>
<dbReference type="PANTHER" id="PTHR13710">
    <property type="entry name" value="DNA HELICASE RECQ FAMILY MEMBER"/>
    <property type="match status" value="1"/>
</dbReference>
<dbReference type="InterPro" id="IPR001650">
    <property type="entry name" value="Helicase_C-like"/>
</dbReference>
<evidence type="ECO:0000313" key="10">
    <source>
        <dbReference type="EMBL" id="GAA4493251.1"/>
    </source>
</evidence>
<dbReference type="SUPFAM" id="SSF52540">
    <property type="entry name" value="P-loop containing nucleoside triphosphate hydrolases"/>
    <property type="match status" value="1"/>
</dbReference>
<comment type="catalytic activity">
    <reaction evidence="6">
        <text>Couples ATP hydrolysis with the unwinding of duplex DNA by translocating in the 3'-5' direction.</text>
        <dbReference type="EC" id="5.6.2.4"/>
    </reaction>
</comment>
<dbReference type="CDD" id="cd17920">
    <property type="entry name" value="DEXHc_RecQ"/>
    <property type="match status" value="1"/>
</dbReference>
<protein>
    <recommendedName>
        <fullName evidence="7">DNA 3'-5' helicase</fullName>
        <ecNumber evidence="7">5.6.2.4</ecNumber>
    </recommendedName>
</protein>
<evidence type="ECO:0000313" key="11">
    <source>
        <dbReference type="Proteomes" id="UP001501243"/>
    </source>
</evidence>
<feature type="domain" description="Helicase ATP-binding" evidence="8">
    <location>
        <begin position="514"/>
        <end position="701"/>
    </location>
</feature>
<evidence type="ECO:0000256" key="2">
    <source>
        <dbReference type="ARBA" id="ARBA00022741"/>
    </source>
</evidence>
<dbReference type="Pfam" id="PF00271">
    <property type="entry name" value="Helicase_C"/>
    <property type="match status" value="1"/>
</dbReference>
<dbReference type="InterPro" id="IPR027417">
    <property type="entry name" value="P-loop_NTPase"/>
</dbReference>
<dbReference type="EC" id="5.6.2.4" evidence="7"/>
<sequence>MGQLHAGYFIEELLPFLVKGAKEDEPGSARERVLGLLRDLSYFEVESSSPLEGHGTEPEGLLAVASNLIARGMPTRAPLSLAAHVLQHTWPAGVAETVDLGTIRYELGGVTAEWGQLLWRALHVVEPRIQDTAGTQQQLAGWASHGSDFERRFFTRMVPELFGPELWQVLAPQTMLRPLLEFAPDEQEQLHKQLLVNGSEFTEQTLDFTLALPYPWYRNEAALGSPPVRGVVVEIDGSQHRTDARQSIKDNRRDWATEQAGWLTARLATADFNAPEKSLKPLREVVSQYAYLRHLRTNFQQPLHADTAGRQALQLLLTPLAVARVQRTLVECIASGVLPLHKPRWRVAIIERDVPCGHLAMEGLQELFLELYELEGRERHLPEIDLRVYTTAEYATAELHQVAGHTVRSLSQASSDGEVDLVLDVAMLQRLGFTAGKLPVAALVRVAIRTAYAPRTARRFQTAPLIPYLPIVHSTPENDEEEYIEIPERKEPMLYFLRNIFRKNDFRAGQLAILSRGIQGKSVLGLLPTGGGKSLTYQLAVLLQPGVALVVDPIKSLMQDQFEGLHKNWIDATSYVNSSVRSVTQRELRLRRLSRGELLFFFISPERMMIQSFRDLLQRMRSPNNPLRRVGFSYCVIDEAHCVSEWGHDFRTQYLRLGDNARTYCHTFTDEKPVPLYGLTATASFDVLADVERELRLDLDAVIRTRTNRRDELSYRIIEVEADAEHKKHWDPVGAAKHQRLRELLYELPDELKERIEAAEVAAGFEARFVPRGFEADTFFTAQQERYPHAGLIFCPYKSEKHAAGVRNVHTMLQGIDGLPLKVGYFMGSDQNDPDAEAGTAEMELMQSRFVGDQLNLLVATKAFGMGIDKPNVRFTIHYNYPSSIESFVQEAGRAGRDQAFALNYVLFHESDSHIPKQFFQRSFKGRTKEALIMHELLTTVTFPAGQAIKELAEMLTGIFQVPVTLNLYPKPGAGVPRSIYVNQAFGVGYGRIDFGNPTAPVKIADHHLSIEAGLADTILNELVRYLEEDAPAEARASQQAMGDWLATHTTASSTPGVAPRLARVAVGQQPEPLTIGFTNGALSEMSEVAAAHGCTLPEPLLRSAAMYATSATEFLNKLKPALTPQPAAEVTDTIRRNFLRIRDEQDTYKAVYRLCLLGVVEDYTIDYGSRTLTLVLTPKPQHQEVYLDNLERYFGRYTSGGRARKMRDEAAQREKGDSLLEKCLGQILDFTYQEVSTKRLQAIIEMEAACRKGLTGDDLIEYFDLYFNSKYARAEHLPEDLKQGTFFSQEIVWKYLRYMGDPPDGLGQEKDNIKHLRGACTRLIQSAPTNGALLLLDGFATLFLEHHKPTGKADAKLVETGQQKMRDGLVAFYEQTDLTEEELEAFGQRYAEEISRYDSALGTYVLDTVINEIILDINSRWLADFNQKFDNRRS</sequence>
<dbReference type="PROSITE" id="PS51192">
    <property type="entry name" value="HELICASE_ATP_BIND_1"/>
    <property type="match status" value="1"/>
</dbReference>
<evidence type="ECO:0000256" key="5">
    <source>
        <dbReference type="ARBA" id="ARBA00023235"/>
    </source>
</evidence>
<dbReference type="InterPro" id="IPR011545">
    <property type="entry name" value="DEAD/DEAH_box_helicase_dom"/>
</dbReference>
<dbReference type="PROSITE" id="PS51194">
    <property type="entry name" value="HELICASE_CTER"/>
    <property type="match status" value="1"/>
</dbReference>
<dbReference type="EMBL" id="BAABGQ010000002">
    <property type="protein sequence ID" value="GAA4493251.1"/>
    <property type="molecule type" value="Genomic_DNA"/>
</dbReference>
<evidence type="ECO:0000256" key="3">
    <source>
        <dbReference type="ARBA" id="ARBA00022840"/>
    </source>
</evidence>
<keyword evidence="3" id="KW-0067">ATP-binding</keyword>
<accession>A0ABP8PYE2</accession>
<evidence type="ECO:0000256" key="4">
    <source>
        <dbReference type="ARBA" id="ARBA00023125"/>
    </source>
</evidence>
<evidence type="ECO:0000259" key="8">
    <source>
        <dbReference type="PROSITE" id="PS51192"/>
    </source>
</evidence>
<keyword evidence="4" id="KW-0238">DNA-binding</keyword>
<dbReference type="PANTHER" id="PTHR13710:SF105">
    <property type="entry name" value="ATP-DEPENDENT DNA HELICASE Q1"/>
    <property type="match status" value="1"/>
</dbReference>
<gene>
    <name evidence="10" type="ORF">GCM10023172_01600</name>
</gene>
<evidence type="ECO:0000256" key="7">
    <source>
        <dbReference type="ARBA" id="ARBA00034808"/>
    </source>
</evidence>
<evidence type="ECO:0000259" key="9">
    <source>
        <dbReference type="PROSITE" id="PS51194"/>
    </source>
</evidence>
<comment type="caution">
    <text evidence="10">The sequence shown here is derived from an EMBL/GenBank/DDBJ whole genome shotgun (WGS) entry which is preliminary data.</text>
</comment>
<proteinExistence type="inferred from homology"/>
<dbReference type="Pfam" id="PF00270">
    <property type="entry name" value="DEAD"/>
    <property type="match status" value="1"/>
</dbReference>
<name>A0ABP8PYE2_9BACT</name>
<keyword evidence="2" id="KW-0547">Nucleotide-binding</keyword>
<keyword evidence="5" id="KW-0413">Isomerase</keyword>
<dbReference type="SMART" id="SM00487">
    <property type="entry name" value="DEXDc"/>
    <property type="match status" value="1"/>
</dbReference>
<feature type="domain" description="Helicase C-terminal" evidence="9">
    <location>
        <begin position="775"/>
        <end position="939"/>
    </location>
</feature>
<dbReference type="Gene3D" id="3.40.50.300">
    <property type="entry name" value="P-loop containing nucleotide triphosphate hydrolases"/>
    <property type="match status" value="2"/>
</dbReference>
<organism evidence="10 11">
    <name type="scientific">Hymenobacter ginsengisoli</name>
    <dbReference type="NCBI Taxonomy" id="1051626"/>
    <lineage>
        <taxon>Bacteria</taxon>
        <taxon>Pseudomonadati</taxon>
        <taxon>Bacteroidota</taxon>
        <taxon>Cytophagia</taxon>
        <taxon>Cytophagales</taxon>
        <taxon>Hymenobacteraceae</taxon>
        <taxon>Hymenobacter</taxon>
    </lineage>
</organism>
<dbReference type="Proteomes" id="UP001501243">
    <property type="component" value="Unassembled WGS sequence"/>
</dbReference>
<reference evidence="11" key="1">
    <citation type="journal article" date="2019" name="Int. J. Syst. Evol. Microbiol.">
        <title>The Global Catalogue of Microorganisms (GCM) 10K type strain sequencing project: providing services to taxonomists for standard genome sequencing and annotation.</title>
        <authorList>
            <consortium name="The Broad Institute Genomics Platform"/>
            <consortium name="The Broad Institute Genome Sequencing Center for Infectious Disease"/>
            <person name="Wu L."/>
            <person name="Ma J."/>
        </authorList>
    </citation>
    <scope>NUCLEOTIDE SEQUENCE [LARGE SCALE GENOMIC DNA]</scope>
    <source>
        <strain evidence="11">JCM 17841</strain>
    </source>
</reference>
<comment type="similarity">
    <text evidence="1">Belongs to the helicase family. RecQ subfamily.</text>
</comment>